<protein>
    <submittedName>
        <fullName evidence="1">Methyltransferase domain-containing protein</fullName>
    </submittedName>
</protein>
<dbReference type="PANTHER" id="PTHR43861">
    <property type="entry name" value="TRANS-ACONITATE 2-METHYLTRANSFERASE-RELATED"/>
    <property type="match status" value="1"/>
</dbReference>
<reference evidence="1" key="1">
    <citation type="journal article" date="2022" name="ISME J.">
        <title>Identification of active gaseous-alkane degraders at natural gas seeps.</title>
        <authorList>
            <person name="Farhan Ul Haque M."/>
            <person name="Hernandez M."/>
            <person name="Crombie A.T."/>
            <person name="Murrell J.C."/>
        </authorList>
    </citation>
    <scope>NUCLEOTIDE SEQUENCE</scope>
    <source>
        <strain evidence="1">ANDR5</strain>
    </source>
</reference>
<keyword evidence="1" id="KW-0489">Methyltransferase</keyword>
<gene>
    <name evidence="1" type="ORF">K9U37_00015</name>
</gene>
<evidence type="ECO:0000313" key="2">
    <source>
        <dbReference type="Proteomes" id="UP001139068"/>
    </source>
</evidence>
<dbReference type="CDD" id="cd02440">
    <property type="entry name" value="AdoMet_MTases"/>
    <property type="match status" value="1"/>
</dbReference>
<accession>A0ABS9YQC9</accession>
<dbReference type="Gene3D" id="3.40.50.150">
    <property type="entry name" value="Vaccinia Virus protein VP39"/>
    <property type="match status" value="1"/>
</dbReference>
<dbReference type="Proteomes" id="UP001139068">
    <property type="component" value="Unassembled WGS sequence"/>
</dbReference>
<dbReference type="EMBL" id="JAIVFL010000001">
    <property type="protein sequence ID" value="MCI4673427.1"/>
    <property type="molecule type" value="Genomic_DNA"/>
</dbReference>
<name>A0ABS9YQC9_9MYCO</name>
<dbReference type="GO" id="GO:0008168">
    <property type="term" value="F:methyltransferase activity"/>
    <property type="evidence" value="ECO:0007669"/>
    <property type="project" value="UniProtKB-KW"/>
</dbReference>
<evidence type="ECO:0000313" key="1">
    <source>
        <dbReference type="EMBL" id="MCI4673427.1"/>
    </source>
</evidence>
<dbReference type="SUPFAM" id="SSF53335">
    <property type="entry name" value="S-adenosyl-L-methionine-dependent methyltransferases"/>
    <property type="match status" value="1"/>
</dbReference>
<dbReference type="RefSeq" id="WP_372489547.1">
    <property type="nucleotide sequence ID" value="NZ_JAIVFL010000001.1"/>
</dbReference>
<sequence>MGHLDFRGKSVLDIGCGHGALSVYAAQQGAKRVLGIDIDSMRVDFACRNLEVNYPEFSSIISFHNGGLEEVTEAFDVALSKDSFEHIDDLPGMMRSIAKRLNDDGVLATGFSPLYFSPFGDHGRYWKGSRRIPWLPAILPESALCQLASRRRHERIQTASDVGLNKLTPAQFRSIIAEQGWNVISCETNKGSRPAMRVMRALSRLAPLEKYFTVNIYACLRKPAH</sequence>
<dbReference type="GO" id="GO:0032259">
    <property type="term" value="P:methylation"/>
    <property type="evidence" value="ECO:0007669"/>
    <property type="project" value="UniProtKB-KW"/>
</dbReference>
<dbReference type="Pfam" id="PF13489">
    <property type="entry name" value="Methyltransf_23"/>
    <property type="match status" value="1"/>
</dbReference>
<comment type="caution">
    <text evidence="1">The sequence shown here is derived from an EMBL/GenBank/DDBJ whole genome shotgun (WGS) entry which is preliminary data.</text>
</comment>
<keyword evidence="1" id="KW-0808">Transferase</keyword>
<keyword evidence="2" id="KW-1185">Reference proteome</keyword>
<organism evidence="1 2">
    <name type="scientific">Candidatus Mycolicibacterium alkanivorans</name>
    <dbReference type="NCBI Taxonomy" id="2954114"/>
    <lineage>
        <taxon>Bacteria</taxon>
        <taxon>Bacillati</taxon>
        <taxon>Actinomycetota</taxon>
        <taxon>Actinomycetes</taxon>
        <taxon>Mycobacteriales</taxon>
        <taxon>Mycobacteriaceae</taxon>
        <taxon>Mycolicibacterium</taxon>
    </lineage>
</organism>
<proteinExistence type="predicted"/>
<dbReference type="InterPro" id="IPR029063">
    <property type="entry name" value="SAM-dependent_MTases_sf"/>
</dbReference>